<evidence type="ECO:0000256" key="2">
    <source>
        <dbReference type="ARBA" id="ARBA00023123"/>
    </source>
</evidence>
<dbReference type="GO" id="GO:0003785">
    <property type="term" value="F:actin monomer binding"/>
    <property type="evidence" value="ECO:0007669"/>
    <property type="project" value="TreeGrafter"/>
</dbReference>
<evidence type="ECO:0000256" key="5">
    <source>
        <dbReference type="SAM" id="MobiDB-lite"/>
    </source>
</evidence>
<keyword evidence="3" id="KW-0505">Motor protein</keyword>
<dbReference type="Gene3D" id="1.10.238.10">
    <property type="entry name" value="EF-hand"/>
    <property type="match status" value="1"/>
</dbReference>
<reference evidence="6 7" key="1">
    <citation type="journal article" date="2012" name="Genome Biol.">
        <title>Sequencing three crocodilian genomes to illuminate the evolution of archosaurs and amniotes.</title>
        <authorList>
            <person name="St John J.A."/>
            <person name="Braun E.L."/>
            <person name="Isberg S.R."/>
            <person name="Miles L.G."/>
            <person name="Chong A.Y."/>
            <person name="Gongora J."/>
            <person name="Dalzell P."/>
            <person name="Moran C."/>
            <person name="Bed'hom B."/>
            <person name="Abzhanov A."/>
            <person name="Burgess S.C."/>
            <person name="Cooksey A.M."/>
            <person name="Castoe T.A."/>
            <person name="Crawford N.G."/>
            <person name="Densmore L.D."/>
            <person name="Drew J.C."/>
            <person name="Edwards S.V."/>
            <person name="Faircloth B.C."/>
            <person name="Fujita M.K."/>
            <person name="Greenwold M.J."/>
            <person name="Hoffmann F.G."/>
            <person name="Howard J.M."/>
            <person name="Iguchi T."/>
            <person name="Janes D.E."/>
            <person name="Khan S.Y."/>
            <person name="Kohno S."/>
            <person name="de Koning A.J."/>
            <person name="Lance S.L."/>
            <person name="McCarthy F.M."/>
            <person name="McCormack J.E."/>
            <person name="Merchant M.E."/>
            <person name="Peterson D.G."/>
            <person name="Pollock D.D."/>
            <person name="Pourmand N."/>
            <person name="Raney B.J."/>
            <person name="Roessler K.A."/>
            <person name="Sanford J.R."/>
            <person name="Sawyer R.H."/>
            <person name="Schmidt C.J."/>
            <person name="Triplett E.W."/>
            <person name="Tuberville T.D."/>
            <person name="Venegas-Anaya M."/>
            <person name="Howard J.T."/>
            <person name="Jarvis E.D."/>
            <person name="Guillette L.J.Jr."/>
            <person name="Glenn T.C."/>
            <person name="Green R.E."/>
            <person name="Ray D.A."/>
        </authorList>
    </citation>
    <scope>NUCLEOTIDE SEQUENCE [LARGE SCALE GENOMIC DNA]</scope>
    <source>
        <strain evidence="6">KSC_2009_1</strain>
    </source>
</reference>
<gene>
    <name evidence="6" type="ORF">Y1Q_0018340</name>
</gene>
<keyword evidence="7" id="KW-1185">Reference proteome</keyword>
<dbReference type="STRING" id="8496.A0A151PC85"/>
<keyword evidence="4" id="KW-0514">Muscle protein</keyword>
<evidence type="ECO:0000313" key="6">
    <source>
        <dbReference type="EMBL" id="KYO46549.1"/>
    </source>
</evidence>
<dbReference type="InterPro" id="IPR050230">
    <property type="entry name" value="CALM/Myosin/TropC-like"/>
</dbReference>
<dbReference type="AlphaFoldDB" id="A0A151PC85"/>
<dbReference type="PANTHER" id="PTHR23048">
    <property type="entry name" value="MYOSIN LIGHT CHAIN 1, 3"/>
    <property type="match status" value="1"/>
</dbReference>
<dbReference type="PANTHER" id="PTHR23048:SF1">
    <property type="entry name" value="MYOSIN LIGHT CHAIN 4"/>
    <property type="match status" value="1"/>
</dbReference>
<keyword evidence="2" id="KW-0518">Myosin</keyword>
<protein>
    <recommendedName>
        <fullName evidence="8">Myosin light chain 4</fullName>
    </recommendedName>
</protein>
<feature type="compositionally biased region" description="Basic and acidic residues" evidence="5">
    <location>
        <begin position="63"/>
        <end position="72"/>
    </location>
</feature>
<evidence type="ECO:0000256" key="4">
    <source>
        <dbReference type="ARBA" id="ARBA00023179"/>
    </source>
</evidence>
<comment type="subunit">
    <text evidence="1">Myosin is a hexamer of 2 heavy chains and 4 light chains.</text>
</comment>
<feature type="compositionally biased region" description="Low complexity" evidence="5">
    <location>
        <begin position="73"/>
        <end position="83"/>
    </location>
</feature>
<accession>A0A151PC85</accession>
<dbReference type="SUPFAM" id="SSF47473">
    <property type="entry name" value="EF-hand"/>
    <property type="match status" value="1"/>
</dbReference>
<evidence type="ECO:0000256" key="3">
    <source>
        <dbReference type="ARBA" id="ARBA00023175"/>
    </source>
</evidence>
<proteinExistence type="predicted"/>
<dbReference type="GO" id="GO:0031672">
    <property type="term" value="C:A band"/>
    <property type="evidence" value="ECO:0007669"/>
    <property type="project" value="TreeGrafter"/>
</dbReference>
<comment type="caution">
    <text evidence="6">The sequence shown here is derived from an EMBL/GenBank/DDBJ whole genome shotgun (WGS) entry which is preliminary data.</text>
</comment>
<dbReference type="eggNOG" id="KOG0030">
    <property type="taxonomic scope" value="Eukaryota"/>
</dbReference>
<organism evidence="6 7">
    <name type="scientific">Alligator mississippiensis</name>
    <name type="common">American alligator</name>
    <dbReference type="NCBI Taxonomy" id="8496"/>
    <lineage>
        <taxon>Eukaryota</taxon>
        <taxon>Metazoa</taxon>
        <taxon>Chordata</taxon>
        <taxon>Craniata</taxon>
        <taxon>Vertebrata</taxon>
        <taxon>Euteleostomi</taxon>
        <taxon>Archelosauria</taxon>
        <taxon>Archosauria</taxon>
        <taxon>Crocodylia</taxon>
        <taxon>Alligatoridae</taxon>
        <taxon>Alligatorinae</taxon>
        <taxon>Alligator</taxon>
    </lineage>
</organism>
<dbReference type="GO" id="GO:0060048">
    <property type="term" value="P:cardiac muscle contraction"/>
    <property type="evidence" value="ECO:0007669"/>
    <property type="project" value="TreeGrafter"/>
</dbReference>
<feature type="region of interest" description="Disordered" evidence="5">
    <location>
        <begin position="56"/>
        <end position="95"/>
    </location>
</feature>
<evidence type="ECO:0000256" key="1">
    <source>
        <dbReference type="ARBA" id="ARBA00011445"/>
    </source>
</evidence>
<evidence type="ECO:0008006" key="8">
    <source>
        <dbReference type="Google" id="ProtNLM"/>
    </source>
</evidence>
<dbReference type="EMBL" id="AKHW03000499">
    <property type="protein sequence ID" value="KYO46549.1"/>
    <property type="molecule type" value="Genomic_DNA"/>
</dbReference>
<sequence>MLSKIMTSQTETSWDLHNCPTYLAPALPGGLNHISCTTLTCCLGGGEDWSKRLCQESRNMPPKKPDAKKEAAKPAAAAPAAPAAPEPPKEPAFDPKSVTIEFSADQIEDFKEAFSLFDRTPSGEMKIAYAQCGDVLRALGQNPTNAEVLRVLGKPKPEEMNAKMLDFETFLPILQHISRVKRHCYGSRTAPCACHSGRENVRT</sequence>
<dbReference type="GO" id="GO:0016460">
    <property type="term" value="C:myosin II complex"/>
    <property type="evidence" value="ECO:0007669"/>
    <property type="project" value="TreeGrafter"/>
</dbReference>
<dbReference type="InterPro" id="IPR011992">
    <property type="entry name" value="EF-hand-dom_pair"/>
</dbReference>
<evidence type="ECO:0000313" key="7">
    <source>
        <dbReference type="Proteomes" id="UP000050525"/>
    </source>
</evidence>
<name>A0A151PC85_ALLMI</name>
<dbReference type="Proteomes" id="UP000050525">
    <property type="component" value="Unassembled WGS sequence"/>
</dbReference>
<dbReference type="FunFam" id="1.10.238.10:FF:000056">
    <property type="entry name" value="Myosin light chain 1 skeletal"/>
    <property type="match status" value="1"/>
</dbReference>